<evidence type="ECO:0000313" key="1">
    <source>
        <dbReference type="EMBL" id="SVE37598.1"/>
    </source>
</evidence>
<reference evidence="1" key="1">
    <citation type="submission" date="2018-05" db="EMBL/GenBank/DDBJ databases">
        <authorList>
            <person name="Lanie J.A."/>
            <person name="Ng W.-L."/>
            <person name="Kazmierczak K.M."/>
            <person name="Andrzejewski T.M."/>
            <person name="Davidsen T.M."/>
            <person name="Wayne K.J."/>
            <person name="Tettelin H."/>
            <person name="Glass J.I."/>
            <person name="Rusch D."/>
            <person name="Podicherti R."/>
            <person name="Tsui H.-C.T."/>
            <person name="Winkler M.E."/>
        </authorList>
    </citation>
    <scope>NUCLEOTIDE SEQUENCE</scope>
</reference>
<name>A0A383D148_9ZZZZ</name>
<gene>
    <name evidence="1" type="ORF">METZ01_LOCUS490452</name>
</gene>
<feature type="non-terminal residue" evidence="1">
    <location>
        <position position="84"/>
    </location>
</feature>
<accession>A0A383D148</accession>
<proteinExistence type="predicted"/>
<dbReference type="EMBL" id="UINC01213013">
    <property type="protein sequence ID" value="SVE37598.1"/>
    <property type="molecule type" value="Genomic_DNA"/>
</dbReference>
<protein>
    <submittedName>
        <fullName evidence="1">Uncharacterized protein</fullName>
    </submittedName>
</protein>
<dbReference type="PROSITE" id="PS51257">
    <property type="entry name" value="PROKAR_LIPOPROTEIN"/>
    <property type="match status" value="1"/>
</dbReference>
<dbReference type="AlphaFoldDB" id="A0A383D148"/>
<organism evidence="1">
    <name type="scientific">marine metagenome</name>
    <dbReference type="NCBI Taxonomy" id="408172"/>
    <lineage>
        <taxon>unclassified sequences</taxon>
        <taxon>metagenomes</taxon>
        <taxon>ecological metagenomes</taxon>
    </lineage>
</organism>
<sequence length="84" mass="9243">MKHLLITTIAAVLLAGCGAIQIEVDRDNWGKTTAQKAEFYAASDVPRSQIELTRQWYEIASKAWGDYGPLEFWIVGTNEAAATA</sequence>